<evidence type="ECO:0000256" key="5">
    <source>
        <dbReference type="ARBA" id="ARBA00023004"/>
    </source>
</evidence>
<dbReference type="EMBL" id="JADPIE010000004">
    <property type="protein sequence ID" value="MBF8436942.1"/>
    <property type="molecule type" value="Genomic_DNA"/>
</dbReference>
<dbReference type="InterPro" id="IPR004108">
    <property type="entry name" value="Fe_hydrogenase_lsu_C"/>
</dbReference>
<dbReference type="InterPro" id="IPR027631">
    <property type="entry name" value="Mono_FeFe_hydrog"/>
</dbReference>
<name>A0A931AQ95_9FIRM</name>
<dbReference type="SUPFAM" id="SSF53920">
    <property type="entry name" value="Fe-only hydrogenase"/>
    <property type="match status" value="1"/>
</dbReference>
<evidence type="ECO:0000259" key="7">
    <source>
        <dbReference type="PROSITE" id="PS51379"/>
    </source>
</evidence>
<dbReference type="GO" id="GO:0046872">
    <property type="term" value="F:metal ion binding"/>
    <property type="evidence" value="ECO:0007669"/>
    <property type="project" value="UniProtKB-KW"/>
</dbReference>
<keyword evidence="4" id="KW-0249">Electron transport</keyword>
<keyword evidence="6" id="KW-0411">Iron-sulfur</keyword>
<dbReference type="Pfam" id="PF02906">
    <property type="entry name" value="Fe_hyd_lg_C"/>
    <property type="match status" value="1"/>
</dbReference>
<keyword evidence="3" id="KW-0479">Metal-binding</keyword>
<gene>
    <name evidence="8" type="ORF">I0Q91_07635</name>
</gene>
<dbReference type="Proteomes" id="UP000621436">
    <property type="component" value="Unassembled WGS sequence"/>
</dbReference>
<proteinExistence type="predicted"/>
<evidence type="ECO:0000256" key="4">
    <source>
        <dbReference type="ARBA" id="ARBA00022982"/>
    </source>
</evidence>
<evidence type="ECO:0000256" key="2">
    <source>
        <dbReference type="ARBA" id="ARBA00022485"/>
    </source>
</evidence>
<evidence type="ECO:0000256" key="6">
    <source>
        <dbReference type="ARBA" id="ARBA00023014"/>
    </source>
</evidence>
<dbReference type="AlphaFoldDB" id="A0A931AQ95"/>
<keyword evidence="5" id="KW-0408">Iron</keyword>
<evidence type="ECO:0000256" key="3">
    <source>
        <dbReference type="ARBA" id="ARBA00022723"/>
    </source>
</evidence>
<dbReference type="InterPro" id="IPR009016">
    <property type="entry name" value="Fe_hydrogenase"/>
</dbReference>
<dbReference type="PROSITE" id="PS00198">
    <property type="entry name" value="4FE4S_FER_1"/>
    <property type="match status" value="2"/>
</dbReference>
<evidence type="ECO:0000313" key="9">
    <source>
        <dbReference type="Proteomes" id="UP000621436"/>
    </source>
</evidence>
<dbReference type="NCBIfam" id="TIGR04105">
    <property type="entry name" value="FeFe_hydrog_B1"/>
    <property type="match status" value="1"/>
</dbReference>
<dbReference type="PANTHER" id="PTHR42859">
    <property type="entry name" value="OXIDOREDUCTASE"/>
    <property type="match status" value="1"/>
</dbReference>
<dbReference type="GO" id="GO:0051539">
    <property type="term" value="F:4 iron, 4 sulfur cluster binding"/>
    <property type="evidence" value="ECO:0007669"/>
    <property type="project" value="UniProtKB-KW"/>
</dbReference>
<sequence>MLDQTVSELVKLKRKLYIELVSLACQDKLVEAEKLIYQLIREDTPRYRCCQHKERAILRERIKLALGFDIEDNIPIARLTELVDQEPLDEDIITILNMACDSCPIDKYIVTDSCRNCAAHRCLNACPKDAIYIISNKAYIDQEKCIECSRCKDVCPFGAINENVRPCVKACATGAISSDANRQATIDKDICVNCGHCIRGCPFGAIGDKNRIIQVTNSLLNPEQNTVAMLAPSFPGQFGYNVDSATLKTALKIMGFNQVIEVAEGADKVMQAEAEEVLELKDKGANLMTSSCCPAFTELINKNHPEFTENISTLTSPMEVTAAKIKSENPEAKTVFIGPCLTKKSEAARHKTVDEVLTFEELLCMIVGWEINLEKLSPIEEFNDSISDEARSFPASGGVTAAIRSELSESDKSWINFEIASGLKECSQFLKTYKPDNKFSFLEGMGCEEGCIGGPGRIINTKIAKKMVEKFIKSQKNNKTQQVKQIAKL</sequence>
<dbReference type="RefSeq" id="WP_270453870.1">
    <property type="nucleotide sequence ID" value="NZ_JADPIE010000004.1"/>
</dbReference>
<dbReference type="InterPro" id="IPR017900">
    <property type="entry name" value="4Fe4S_Fe_S_CS"/>
</dbReference>
<evidence type="ECO:0000256" key="1">
    <source>
        <dbReference type="ARBA" id="ARBA00022448"/>
    </source>
</evidence>
<dbReference type="InterPro" id="IPR050294">
    <property type="entry name" value="RnfB_subfamily"/>
</dbReference>
<accession>A0A931AQ95</accession>
<dbReference type="PROSITE" id="PS51379">
    <property type="entry name" value="4FE4S_FER_2"/>
    <property type="match status" value="2"/>
</dbReference>
<dbReference type="Gene3D" id="3.40.950.10">
    <property type="entry name" value="Fe-only Hydrogenase (Larger Subunit), Chain L, domain 3"/>
    <property type="match status" value="1"/>
</dbReference>
<dbReference type="Gene3D" id="3.30.70.20">
    <property type="match status" value="2"/>
</dbReference>
<comment type="caution">
    <text evidence="8">The sequence shown here is derived from an EMBL/GenBank/DDBJ whole genome shotgun (WGS) entry which is preliminary data.</text>
</comment>
<dbReference type="PANTHER" id="PTHR42859:SF10">
    <property type="entry name" value="DIMETHYLSULFOXIDE REDUCTASE CHAIN B"/>
    <property type="match status" value="1"/>
</dbReference>
<feature type="domain" description="4Fe-4S ferredoxin-type" evidence="7">
    <location>
        <begin position="136"/>
        <end position="165"/>
    </location>
</feature>
<protein>
    <submittedName>
        <fullName evidence="8">4Fe-4S dicluster domain-containing protein</fullName>
    </submittedName>
</protein>
<dbReference type="Pfam" id="PF12838">
    <property type="entry name" value="Fer4_7"/>
    <property type="match status" value="1"/>
</dbReference>
<dbReference type="Pfam" id="PF00037">
    <property type="entry name" value="Fer4"/>
    <property type="match status" value="1"/>
</dbReference>
<feature type="domain" description="4Fe-4S ferredoxin-type" evidence="7">
    <location>
        <begin position="182"/>
        <end position="211"/>
    </location>
</feature>
<organism evidence="8 9">
    <name type="scientific">Halonatronomonas betaini</name>
    <dbReference type="NCBI Taxonomy" id="2778430"/>
    <lineage>
        <taxon>Bacteria</taxon>
        <taxon>Bacillati</taxon>
        <taxon>Bacillota</taxon>
        <taxon>Clostridia</taxon>
        <taxon>Halanaerobiales</taxon>
        <taxon>Halarsenatibacteraceae</taxon>
        <taxon>Halonatronomonas</taxon>
    </lineage>
</organism>
<keyword evidence="9" id="KW-1185">Reference proteome</keyword>
<evidence type="ECO:0000313" key="8">
    <source>
        <dbReference type="EMBL" id="MBF8436942.1"/>
    </source>
</evidence>
<keyword evidence="2" id="KW-0004">4Fe-4S</keyword>
<dbReference type="SUPFAM" id="SSF54862">
    <property type="entry name" value="4Fe-4S ferredoxins"/>
    <property type="match status" value="1"/>
</dbReference>
<keyword evidence="1" id="KW-0813">Transport</keyword>
<reference evidence="8" key="1">
    <citation type="submission" date="2020-11" db="EMBL/GenBank/DDBJ databases">
        <title>Halonatronomonas betainensis gen. nov., sp. nov. a novel haloalkaliphilic representative of the family Halanaerobiacae capable of betaine degradation.</title>
        <authorList>
            <person name="Boltyanskaya Y."/>
            <person name="Kevbrin V."/>
            <person name="Detkova E."/>
            <person name="Grouzdev D.S."/>
            <person name="Koziaeva V."/>
            <person name="Zhilina T."/>
        </authorList>
    </citation>
    <scope>NUCLEOTIDE SEQUENCE</scope>
    <source>
        <strain evidence="8">Z-7014</strain>
    </source>
</reference>
<dbReference type="InterPro" id="IPR017896">
    <property type="entry name" value="4Fe4S_Fe-S-bd"/>
</dbReference>